<comment type="subcellular location">
    <subcellularLocation>
        <location evidence="1">Membrane</location>
        <topology evidence="1">Single-pass type I membrane protein</topology>
    </subcellularLocation>
</comment>
<reference evidence="16" key="1">
    <citation type="submission" date="2019-09" db="EMBL/GenBank/DDBJ databases">
        <title>Draft genome information of white flower Hibiscus syriacus.</title>
        <authorList>
            <person name="Kim Y.-M."/>
        </authorList>
    </citation>
    <scope>NUCLEOTIDE SEQUENCE [LARGE SCALE GENOMIC DNA]</scope>
    <source>
        <strain evidence="16">YM2019G1</strain>
    </source>
</reference>
<dbReference type="InterPro" id="IPR008271">
    <property type="entry name" value="Ser/Thr_kinase_AS"/>
</dbReference>
<dbReference type="FunFam" id="3.80.10.10:FF:000095">
    <property type="entry name" value="LRR receptor-like serine/threonine-protein kinase GSO1"/>
    <property type="match status" value="1"/>
</dbReference>
<dbReference type="Gene3D" id="1.10.510.10">
    <property type="entry name" value="Transferase(Phosphotransferase) domain 1"/>
    <property type="match status" value="2"/>
</dbReference>
<dbReference type="InterPro" id="IPR011009">
    <property type="entry name" value="Kinase-like_dom_sf"/>
</dbReference>
<feature type="domain" description="Protein kinase" evidence="15">
    <location>
        <begin position="576"/>
        <end position="850"/>
    </location>
</feature>
<evidence type="ECO:0000256" key="2">
    <source>
        <dbReference type="ARBA" id="ARBA00009592"/>
    </source>
</evidence>
<dbReference type="InterPro" id="IPR000719">
    <property type="entry name" value="Prot_kinase_dom"/>
</dbReference>
<dbReference type="SMART" id="SM00220">
    <property type="entry name" value="S_TKc"/>
    <property type="match status" value="1"/>
</dbReference>
<name>A0A6A3B671_HIBSY</name>
<evidence type="ECO:0000259" key="15">
    <source>
        <dbReference type="PROSITE" id="PS50011"/>
    </source>
</evidence>
<keyword evidence="4" id="KW-0808">Transferase</keyword>
<dbReference type="Gene3D" id="3.80.10.10">
    <property type="entry name" value="Ribonuclease Inhibitor"/>
    <property type="match status" value="5"/>
</dbReference>
<dbReference type="InterPro" id="IPR051809">
    <property type="entry name" value="Plant_receptor-like_S/T_kinase"/>
</dbReference>
<feature type="binding site" evidence="14">
    <location>
        <position position="606"/>
    </location>
    <ligand>
        <name>ATP</name>
        <dbReference type="ChEBI" id="CHEBI:30616"/>
    </ligand>
</feature>
<dbReference type="PRINTS" id="PR00019">
    <property type="entry name" value="LEURICHRPT"/>
</dbReference>
<dbReference type="PANTHER" id="PTHR27008:SF592">
    <property type="entry name" value="LEUCINE-RICH REPEAT RECEPTOR-LIKE PROTEIN KINASE FAMILY PROTEIN-RELATED"/>
    <property type="match status" value="1"/>
</dbReference>
<comment type="similarity">
    <text evidence="2">Belongs to the RLP family.</text>
</comment>
<proteinExistence type="inferred from homology"/>
<evidence type="ECO:0000256" key="14">
    <source>
        <dbReference type="PROSITE-ProRule" id="PRU10141"/>
    </source>
</evidence>
<dbReference type="FunFam" id="3.80.10.10:FF:000041">
    <property type="entry name" value="LRR receptor-like serine/threonine-protein kinase ERECTA"/>
    <property type="match status" value="1"/>
</dbReference>
<keyword evidence="10 14" id="KW-0067">ATP-binding</keyword>
<keyword evidence="7" id="KW-0677">Repeat</keyword>
<dbReference type="InterPro" id="IPR001611">
    <property type="entry name" value="Leu-rich_rpt"/>
</dbReference>
<keyword evidence="5" id="KW-0812">Transmembrane</keyword>
<evidence type="ECO:0000256" key="3">
    <source>
        <dbReference type="ARBA" id="ARBA00022614"/>
    </source>
</evidence>
<dbReference type="SUPFAM" id="SSF56112">
    <property type="entry name" value="Protein kinase-like (PK-like)"/>
    <property type="match status" value="1"/>
</dbReference>
<evidence type="ECO:0000256" key="5">
    <source>
        <dbReference type="ARBA" id="ARBA00022692"/>
    </source>
</evidence>
<evidence type="ECO:0000256" key="12">
    <source>
        <dbReference type="ARBA" id="ARBA00023136"/>
    </source>
</evidence>
<dbReference type="PROSITE" id="PS00108">
    <property type="entry name" value="PROTEIN_KINASE_ST"/>
    <property type="match status" value="1"/>
</dbReference>
<keyword evidence="3" id="KW-0433">Leucine-rich repeat</keyword>
<gene>
    <name evidence="16" type="ORF">F3Y22_tig00110254pilonHSYRG00013</name>
</gene>
<dbReference type="AlphaFoldDB" id="A0A6A3B671"/>
<dbReference type="Pfam" id="PF00069">
    <property type="entry name" value="Pkinase"/>
    <property type="match status" value="1"/>
</dbReference>
<evidence type="ECO:0000313" key="16">
    <source>
        <dbReference type="EMBL" id="KAE8712460.1"/>
    </source>
</evidence>
<evidence type="ECO:0000256" key="4">
    <source>
        <dbReference type="ARBA" id="ARBA00022679"/>
    </source>
</evidence>
<keyword evidence="6" id="KW-0732">Signal</keyword>
<accession>A0A6A3B671</accession>
<keyword evidence="17" id="KW-1185">Reference proteome</keyword>
<keyword evidence="11" id="KW-1133">Transmembrane helix</keyword>
<evidence type="ECO:0000256" key="13">
    <source>
        <dbReference type="ARBA" id="ARBA00023180"/>
    </source>
</evidence>
<sequence length="867" mass="95969">MARNCPNWWSINTMQPHYYTNFHDSSSAELLFQMWLSLACSSLLLQLLEGTFANADTLRFMVEKKRGEIFNFFFLNKSQKILEIKRWQSRVNDSLHFCNWQGVTCGRQHRRVTALRLSSLKLAGDLSPHIANLTFLRVINLGNNSFCGNALGGEIHAELGSLSRLQSLLLAANNFIGTVPPSLGNISSLLHLSVYQNHLEGNIPSELGQLSNFKFLQLGLNFSGTVPKQLYNISSIYFLSVLDNQLRGQISLYIGLTLPNLEVISLAGNKSSGPIPTTIVNSSRLIKLDMGGNSLSGSIPKNLGSLQNIQFLSFSENFLESSDDFSFHTSLTNCTNLRTLLFSYNNLTGTIPKEIGNLVGLELLALDENMLTGCIPDSIGKCSKLKSFHAYTNRITGEIPHSLGNITELIVFDLSDNFLEGGKPAFLGNFIRLEVLDLSQNRLNDTIPKKAIGLCSFLRALSFASNSLTGTLPPELETMNSFEGTIPSSFRKLRSLQELDVSHNNLSGQIQEFLGELPLFTNLNLSFSSFEGKVPTKGVFNNISAFSIVGNNELCGGIKPLRLTTCPTEIAKKRKIFPPNLIGKGRYGSVYKGILSSDDQTEVAVKVLNLQQRGADQSFKSECEALRKLRHRNLVKVITSCSSIDFQGNDFKALVLELMPNGSLETWLHPSSTKVHNSPSLNLIQRLNIAIDVASALDYIHSQFDKPVVHCDLKPSNILLDADLTAHIKYGMEKKISIHGDVYSYGIISMELFTGKRPTDGMFTGELSLREYVKTAMPDHAVEIVDSRLNFEDEAAFNQNGQSSRGVNNIIKCLGSVLSIGVSCSDDSPSERMNISDVLRELQKTRNMLLGDQRRRALQGSVHQRGH</sequence>
<organism evidence="16 17">
    <name type="scientific">Hibiscus syriacus</name>
    <name type="common">Rose of Sharon</name>
    <dbReference type="NCBI Taxonomy" id="106335"/>
    <lineage>
        <taxon>Eukaryota</taxon>
        <taxon>Viridiplantae</taxon>
        <taxon>Streptophyta</taxon>
        <taxon>Embryophyta</taxon>
        <taxon>Tracheophyta</taxon>
        <taxon>Spermatophyta</taxon>
        <taxon>Magnoliopsida</taxon>
        <taxon>eudicotyledons</taxon>
        <taxon>Gunneridae</taxon>
        <taxon>Pentapetalae</taxon>
        <taxon>rosids</taxon>
        <taxon>malvids</taxon>
        <taxon>Malvales</taxon>
        <taxon>Malvaceae</taxon>
        <taxon>Malvoideae</taxon>
        <taxon>Hibiscus</taxon>
    </lineage>
</organism>
<dbReference type="PROSITE" id="PS50011">
    <property type="entry name" value="PROTEIN_KINASE_DOM"/>
    <property type="match status" value="1"/>
</dbReference>
<evidence type="ECO:0000256" key="10">
    <source>
        <dbReference type="ARBA" id="ARBA00022840"/>
    </source>
</evidence>
<dbReference type="Proteomes" id="UP000436088">
    <property type="component" value="Unassembled WGS sequence"/>
</dbReference>
<evidence type="ECO:0000256" key="11">
    <source>
        <dbReference type="ARBA" id="ARBA00022989"/>
    </source>
</evidence>
<keyword evidence="13" id="KW-0325">Glycoprotein</keyword>
<dbReference type="SUPFAM" id="SSF52047">
    <property type="entry name" value="RNI-like"/>
    <property type="match status" value="1"/>
</dbReference>
<dbReference type="InterPro" id="IPR017441">
    <property type="entry name" value="Protein_kinase_ATP_BS"/>
</dbReference>
<evidence type="ECO:0000256" key="9">
    <source>
        <dbReference type="ARBA" id="ARBA00022777"/>
    </source>
</evidence>
<dbReference type="PANTHER" id="PTHR27008">
    <property type="entry name" value="OS04G0122200 PROTEIN"/>
    <property type="match status" value="1"/>
</dbReference>
<evidence type="ECO:0000256" key="6">
    <source>
        <dbReference type="ARBA" id="ARBA00022729"/>
    </source>
</evidence>
<comment type="caution">
    <text evidence="16">The sequence shown here is derived from an EMBL/GenBank/DDBJ whole genome shotgun (WGS) entry which is preliminary data.</text>
</comment>
<protein>
    <recommendedName>
        <fullName evidence="15">Protein kinase domain-containing protein</fullName>
    </recommendedName>
</protein>
<dbReference type="EMBL" id="VEPZ02000896">
    <property type="protein sequence ID" value="KAE8712460.1"/>
    <property type="molecule type" value="Genomic_DNA"/>
</dbReference>
<dbReference type="GO" id="GO:0005524">
    <property type="term" value="F:ATP binding"/>
    <property type="evidence" value="ECO:0007669"/>
    <property type="project" value="UniProtKB-UniRule"/>
</dbReference>
<dbReference type="GO" id="GO:0016020">
    <property type="term" value="C:membrane"/>
    <property type="evidence" value="ECO:0007669"/>
    <property type="project" value="UniProtKB-SubCell"/>
</dbReference>
<dbReference type="Pfam" id="PF00560">
    <property type="entry name" value="LRR_1"/>
    <property type="match status" value="4"/>
</dbReference>
<keyword evidence="8 14" id="KW-0547">Nucleotide-binding</keyword>
<dbReference type="InterPro" id="IPR032675">
    <property type="entry name" value="LRR_dom_sf"/>
</dbReference>
<evidence type="ECO:0000256" key="7">
    <source>
        <dbReference type="ARBA" id="ARBA00022737"/>
    </source>
</evidence>
<evidence type="ECO:0000313" key="17">
    <source>
        <dbReference type="Proteomes" id="UP000436088"/>
    </source>
</evidence>
<evidence type="ECO:0000256" key="1">
    <source>
        <dbReference type="ARBA" id="ARBA00004479"/>
    </source>
</evidence>
<keyword evidence="12" id="KW-0472">Membrane</keyword>
<keyword evidence="9" id="KW-0418">Kinase</keyword>
<evidence type="ECO:0000256" key="8">
    <source>
        <dbReference type="ARBA" id="ARBA00022741"/>
    </source>
</evidence>
<dbReference type="PROSITE" id="PS00107">
    <property type="entry name" value="PROTEIN_KINASE_ATP"/>
    <property type="match status" value="1"/>
</dbReference>
<dbReference type="GO" id="GO:0004672">
    <property type="term" value="F:protein kinase activity"/>
    <property type="evidence" value="ECO:0007669"/>
    <property type="project" value="InterPro"/>
</dbReference>